<accession>A0A4R2R0U2</accession>
<evidence type="ECO:0000256" key="1">
    <source>
        <dbReference type="SAM" id="Phobius"/>
    </source>
</evidence>
<dbReference type="Proteomes" id="UP000294911">
    <property type="component" value="Unassembled WGS sequence"/>
</dbReference>
<evidence type="ECO:0000313" key="2">
    <source>
        <dbReference type="EMBL" id="TCP53025.1"/>
    </source>
</evidence>
<protein>
    <submittedName>
        <fullName evidence="2">Uncharacterized protein</fullName>
    </submittedName>
</protein>
<keyword evidence="1" id="KW-0812">Transmembrane</keyword>
<dbReference type="AlphaFoldDB" id="A0A4R2R0U2"/>
<keyword evidence="1" id="KW-1133">Transmembrane helix</keyword>
<dbReference type="EMBL" id="SLXQ01000005">
    <property type="protein sequence ID" value="TCP53025.1"/>
    <property type="molecule type" value="Genomic_DNA"/>
</dbReference>
<keyword evidence="1" id="KW-0472">Membrane</keyword>
<dbReference type="OrthoDB" id="3630320at2"/>
<name>A0A4R2R0U2_9PSEU</name>
<reference evidence="2 3" key="1">
    <citation type="submission" date="2019-03" db="EMBL/GenBank/DDBJ databases">
        <title>Genomic Encyclopedia of Type Strains, Phase IV (KMG-IV): sequencing the most valuable type-strain genomes for metagenomic binning, comparative biology and taxonomic classification.</title>
        <authorList>
            <person name="Goeker M."/>
        </authorList>
    </citation>
    <scope>NUCLEOTIDE SEQUENCE [LARGE SCALE GENOMIC DNA]</scope>
    <source>
        <strain evidence="2 3">DSM 45765</strain>
    </source>
</reference>
<keyword evidence="3" id="KW-1185">Reference proteome</keyword>
<feature type="transmembrane region" description="Helical" evidence="1">
    <location>
        <begin position="72"/>
        <end position="91"/>
    </location>
</feature>
<proteinExistence type="predicted"/>
<feature type="transmembrane region" description="Helical" evidence="1">
    <location>
        <begin position="111"/>
        <end position="132"/>
    </location>
</feature>
<sequence length="143" mass="14921">MRWLFAILGLAALGYGGVQFVDFLSAGFAANGPVLGWLIAGPVLHDALLAPLVGLVGLLITRAVPARWRWPVGAATAASAVLVFLAVPLLWRPYGGSVNPGLHDANYPVQLAVALGACWLIAILVGLVRSLLARRAARHPTTG</sequence>
<organism evidence="2 3">
    <name type="scientific">Tamaricihabitans halophyticus</name>
    <dbReference type="NCBI Taxonomy" id="1262583"/>
    <lineage>
        <taxon>Bacteria</taxon>
        <taxon>Bacillati</taxon>
        <taxon>Actinomycetota</taxon>
        <taxon>Actinomycetes</taxon>
        <taxon>Pseudonocardiales</taxon>
        <taxon>Pseudonocardiaceae</taxon>
        <taxon>Tamaricihabitans</taxon>
    </lineage>
</organism>
<evidence type="ECO:0000313" key="3">
    <source>
        <dbReference type="Proteomes" id="UP000294911"/>
    </source>
</evidence>
<dbReference type="RefSeq" id="WP_132877478.1">
    <property type="nucleotide sequence ID" value="NZ_SLXQ01000005.1"/>
</dbReference>
<feature type="transmembrane region" description="Helical" evidence="1">
    <location>
        <begin position="36"/>
        <end position="60"/>
    </location>
</feature>
<gene>
    <name evidence="2" type="ORF">EV191_10587</name>
</gene>
<comment type="caution">
    <text evidence="2">The sequence shown here is derived from an EMBL/GenBank/DDBJ whole genome shotgun (WGS) entry which is preliminary data.</text>
</comment>